<keyword evidence="7 10" id="KW-0378">Hydrolase</keyword>
<dbReference type="SUPFAM" id="SSF56784">
    <property type="entry name" value="HAD-like"/>
    <property type="match status" value="1"/>
</dbReference>
<comment type="caution">
    <text evidence="11">The sequence shown here is derived from an EMBL/GenBank/DDBJ whole genome shotgun (WGS) entry which is preliminary data.</text>
</comment>
<evidence type="ECO:0000313" key="12">
    <source>
        <dbReference type="Proteomes" id="UP001500238"/>
    </source>
</evidence>
<gene>
    <name evidence="11" type="ORF">GCM10009102_19870</name>
</gene>
<comment type="similarity">
    <text evidence="4 10">Belongs to the HAD-like hydrolase superfamily. CbbY/CbbZ/Gph/YieH family.</text>
</comment>
<dbReference type="SFLD" id="SFLDS00003">
    <property type="entry name" value="Haloacid_Dehalogenase"/>
    <property type="match status" value="1"/>
</dbReference>
<keyword evidence="6 10" id="KW-0479">Metal-binding</keyword>
<dbReference type="InterPro" id="IPR041492">
    <property type="entry name" value="HAD_2"/>
</dbReference>
<comment type="catalytic activity">
    <reaction evidence="1 10">
        <text>2-phosphoglycolate + H2O = glycolate + phosphate</text>
        <dbReference type="Rhea" id="RHEA:14369"/>
        <dbReference type="ChEBI" id="CHEBI:15377"/>
        <dbReference type="ChEBI" id="CHEBI:29805"/>
        <dbReference type="ChEBI" id="CHEBI:43474"/>
        <dbReference type="ChEBI" id="CHEBI:58033"/>
        <dbReference type="EC" id="3.1.3.18"/>
    </reaction>
</comment>
<evidence type="ECO:0000256" key="4">
    <source>
        <dbReference type="ARBA" id="ARBA00006171"/>
    </source>
</evidence>
<dbReference type="InterPro" id="IPR036412">
    <property type="entry name" value="HAD-like_sf"/>
</dbReference>
<evidence type="ECO:0000256" key="1">
    <source>
        <dbReference type="ARBA" id="ARBA00000830"/>
    </source>
</evidence>
<comment type="pathway">
    <text evidence="3 10">Organic acid metabolism; glycolate biosynthesis; glycolate from 2-phosphoglycolate: step 1/1.</text>
</comment>
<dbReference type="Pfam" id="PF13419">
    <property type="entry name" value="HAD_2"/>
    <property type="match status" value="1"/>
</dbReference>
<sequence length="232" mass="24095">MTQISSRPSPFDIVGFDLDGTLLDTSGDLAAAVNHALASAGRPALTVDQVKPMIGGGARHMLAQGMAATGGCDDATLDRLHRLLLDYYESHIAILTRPYPHVLAALDDLAARGARLAVVTNKLEGLARKLLGALDLTARFDCIIGGDTMGPGNAKPSPKPIYEMLARCGGGTAAFVGDSIFDIRAGRAAGLPTIACSFGFLMQPVAELGADAIIDGYGELVPTLERLAARPA</sequence>
<dbReference type="EMBL" id="BAAAES010000008">
    <property type="protein sequence ID" value="GAA0669442.1"/>
    <property type="molecule type" value="Genomic_DNA"/>
</dbReference>
<evidence type="ECO:0000256" key="10">
    <source>
        <dbReference type="HAMAP-Rule" id="MF_00495"/>
    </source>
</evidence>
<dbReference type="InterPro" id="IPR023198">
    <property type="entry name" value="PGP-like_dom2"/>
</dbReference>
<comment type="function">
    <text evidence="10">Specifically catalyzes the dephosphorylation of 2-phosphoglycolate. Is involved in the dissimilation of the intracellular 2-phosphoglycolate formed during the DNA repair of 3'-phosphoglycolate ends, a major class of DNA lesions induced by oxidative stress.</text>
</comment>
<proteinExistence type="inferred from homology"/>
<dbReference type="EC" id="3.1.3.18" evidence="5 10"/>
<evidence type="ECO:0000256" key="2">
    <source>
        <dbReference type="ARBA" id="ARBA00001946"/>
    </source>
</evidence>
<dbReference type="SFLD" id="SFLDG01129">
    <property type="entry name" value="C1.5:_HAD__Beta-PGM__Phosphata"/>
    <property type="match status" value="1"/>
</dbReference>
<dbReference type="PANTHER" id="PTHR43434">
    <property type="entry name" value="PHOSPHOGLYCOLATE PHOSPHATASE"/>
    <property type="match status" value="1"/>
</dbReference>
<protein>
    <recommendedName>
        <fullName evidence="5 10">Phosphoglycolate phosphatase</fullName>
        <shortName evidence="10">PGP</shortName>
        <shortName evidence="10">PGPase</shortName>
        <ecNumber evidence="5 10">3.1.3.18</ecNumber>
    </recommendedName>
</protein>
<accession>A0ABP3SYB0</accession>
<dbReference type="Proteomes" id="UP001500238">
    <property type="component" value="Unassembled WGS sequence"/>
</dbReference>
<dbReference type="PANTHER" id="PTHR43434:SF1">
    <property type="entry name" value="PHOSPHOGLYCOLATE PHOSPHATASE"/>
    <property type="match status" value="1"/>
</dbReference>
<dbReference type="Gene3D" id="3.40.50.1000">
    <property type="entry name" value="HAD superfamily/HAD-like"/>
    <property type="match status" value="1"/>
</dbReference>
<reference evidence="12" key="1">
    <citation type="journal article" date="2019" name="Int. J. Syst. Evol. Microbiol.">
        <title>The Global Catalogue of Microorganisms (GCM) 10K type strain sequencing project: providing services to taxonomists for standard genome sequencing and annotation.</title>
        <authorList>
            <consortium name="The Broad Institute Genomics Platform"/>
            <consortium name="The Broad Institute Genome Sequencing Center for Infectious Disease"/>
            <person name="Wu L."/>
            <person name="Ma J."/>
        </authorList>
    </citation>
    <scope>NUCLEOTIDE SEQUENCE [LARGE SCALE GENOMIC DNA]</scope>
    <source>
        <strain evidence="12">JCM 14603</strain>
    </source>
</reference>
<evidence type="ECO:0000313" key="11">
    <source>
        <dbReference type="EMBL" id="GAA0669442.1"/>
    </source>
</evidence>
<evidence type="ECO:0000256" key="8">
    <source>
        <dbReference type="ARBA" id="ARBA00022842"/>
    </source>
</evidence>
<dbReference type="Gene3D" id="1.10.150.240">
    <property type="entry name" value="Putative phosphatase, domain 2"/>
    <property type="match status" value="1"/>
</dbReference>
<feature type="binding site" evidence="10">
    <location>
        <position position="19"/>
    </location>
    <ligand>
        <name>Mg(2+)</name>
        <dbReference type="ChEBI" id="CHEBI:18420"/>
    </ligand>
</feature>
<feature type="binding site" evidence="10">
    <location>
        <position position="178"/>
    </location>
    <ligand>
        <name>Mg(2+)</name>
        <dbReference type="ChEBI" id="CHEBI:18420"/>
    </ligand>
</feature>
<dbReference type="NCBIfam" id="TIGR01549">
    <property type="entry name" value="HAD-SF-IA-v1"/>
    <property type="match status" value="1"/>
</dbReference>
<keyword evidence="12" id="KW-1185">Reference proteome</keyword>
<feature type="binding site" evidence="10">
    <location>
        <position position="17"/>
    </location>
    <ligand>
        <name>Mg(2+)</name>
        <dbReference type="ChEBI" id="CHEBI:18420"/>
    </ligand>
</feature>
<evidence type="ECO:0000256" key="7">
    <source>
        <dbReference type="ARBA" id="ARBA00022801"/>
    </source>
</evidence>
<keyword evidence="8 10" id="KW-0460">Magnesium</keyword>
<keyword evidence="9 10" id="KW-0119">Carbohydrate metabolism</keyword>
<evidence type="ECO:0000256" key="6">
    <source>
        <dbReference type="ARBA" id="ARBA00022723"/>
    </source>
</evidence>
<evidence type="ECO:0000256" key="3">
    <source>
        <dbReference type="ARBA" id="ARBA00004818"/>
    </source>
</evidence>
<comment type="cofactor">
    <cofactor evidence="2 10">
        <name>Mg(2+)</name>
        <dbReference type="ChEBI" id="CHEBI:18420"/>
    </cofactor>
</comment>
<dbReference type="InterPro" id="IPR037512">
    <property type="entry name" value="PGPase_prok"/>
</dbReference>
<dbReference type="HAMAP" id="MF_00495">
    <property type="entry name" value="GPH_hydrolase_bact"/>
    <property type="match status" value="1"/>
</dbReference>
<name>A0ABP3SYB0_9SPHN</name>
<dbReference type="InterPro" id="IPR023214">
    <property type="entry name" value="HAD_sf"/>
</dbReference>
<dbReference type="InterPro" id="IPR050155">
    <property type="entry name" value="HAD-like_hydrolase_sf"/>
</dbReference>
<dbReference type="RefSeq" id="WP_163959497.1">
    <property type="nucleotide sequence ID" value="NZ_BAAAES010000008.1"/>
</dbReference>
<feature type="active site" description="Nucleophile" evidence="10">
    <location>
        <position position="17"/>
    </location>
</feature>
<evidence type="ECO:0000256" key="5">
    <source>
        <dbReference type="ARBA" id="ARBA00013078"/>
    </source>
</evidence>
<organism evidence="11 12">
    <name type="scientific">Sphingomonas insulae</name>
    <dbReference type="NCBI Taxonomy" id="424800"/>
    <lineage>
        <taxon>Bacteria</taxon>
        <taxon>Pseudomonadati</taxon>
        <taxon>Pseudomonadota</taxon>
        <taxon>Alphaproteobacteria</taxon>
        <taxon>Sphingomonadales</taxon>
        <taxon>Sphingomonadaceae</taxon>
        <taxon>Sphingomonas</taxon>
    </lineage>
</organism>
<dbReference type="InterPro" id="IPR006439">
    <property type="entry name" value="HAD-SF_hydro_IA"/>
</dbReference>
<evidence type="ECO:0000256" key="9">
    <source>
        <dbReference type="ARBA" id="ARBA00023277"/>
    </source>
</evidence>